<evidence type="ECO:0000256" key="1">
    <source>
        <dbReference type="RuleBase" id="RU004374"/>
    </source>
</evidence>
<accession>A0A9K3DBZ5</accession>
<dbReference type="AlphaFoldDB" id="A0A9K3DBZ5"/>
<keyword evidence="1" id="KW-0648">Protein biosynthesis</keyword>
<reference evidence="2 3" key="1">
    <citation type="journal article" date="2018" name="PLoS ONE">
        <title>The draft genome of Kipferlia bialata reveals reductive genome evolution in fornicate parasites.</title>
        <authorList>
            <person name="Tanifuji G."/>
            <person name="Takabayashi S."/>
            <person name="Kume K."/>
            <person name="Takagi M."/>
            <person name="Nakayama T."/>
            <person name="Kamikawa R."/>
            <person name="Inagaki Y."/>
            <person name="Hashimoto T."/>
        </authorList>
    </citation>
    <scope>NUCLEOTIDE SEQUENCE [LARGE SCALE GENOMIC DNA]</scope>
    <source>
        <strain evidence="2">NY0173</strain>
    </source>
</reference>
<protein>
    <submittedName>
        <fullName evidence="2">Translation Initiation factor eIF- 4e</fullName>
    </submittedName>
</protein>
<sequence length="92" mass="10863">PGDKTHPLSRPWTLYLYHDDEDTRSTQQTDYMQSIKPLFTAQTVEDFWAGYQWVTPPNCIPVDTILYMFPNEDMPCWEDVNNRGRLVVPLKK</sequence>
<dbReference type="GO" id="GO:0003743">
    <property type="term" value="F:translation initiation factor activity"/>
    <property type="evidence" value="ECO:0007669"/>
    <property type="project" value="UniProtKB-KW"/>
</dbReference>
<dbReference type="Proteomes" id="UP000265618">
    <property type="component" value="Unassembled WGS sequence"/>
</dbReference>
<dbReference type="SUPFAM" id="SSF55418">
    <property type="entry name" value="eIF4e-like"/>
    <property type="match status" value="1"/>
</dbReference>
<dbReference type="GO" id="GO:0000340">
    <property type="term" value="F:RNA 7-methylguanosine cap binding"/>
    <property type="evidence" value="ECO:0007669"/>
    <property type="project" value="TreeGrafter"/>
</dbReference>
<dbReference type="PANTHER" id="PTHR11960">
    <property type="entry name" value="EUKARYOTIC TRANSLATION INITIATION FACTOR 4E RELATED"/>
    <property type="match status" value="1"/>
</dbReference>
<dbReference type="Pfam" id="PF01652">
    <property type="entry name" value="IF4E"/>
    <property type="match status" value="1"/>
</dbReference>
<comment type="similarity">
    <text evidence="1">Belongs to the eukaryotic initiation factor 4E family.</text>
</comment>
<comment type="caution">
    <text evidence="2">The sequence shown here is derived from an EMBL/GenBank/DDBJ whole genome shotgun (WGS) entry which is preliminary data.</text>
</comment>
<organism evidence="2 3">
    <name type="scientific">Kipferlia bialata</name>
    <dbReference type="NCBI Taxonomy" id="797122"/>
    <lineage>
        <taxon>Eukaryota</taxon>
        <taxon>Metamonada</taxon>
        <taxon>Carpediemonas-like organisms</taxon>
        <taxon>Kipferlia</taxon>
    </lineage>
</organism>
<dbReference type="GO" id="GO:0016281">
    <property type="term" value="C:eukaryotic translation initiation factor 4F complex"/>
    <property type="evidence" value="ECO:0007669"/>
    <property type="project" value="TreeGrafter"/>
</dbReference>
<dbReference type="OrthoDB" id="590761at2759"/>
<keyword evidence="1 2" id="KW-0396">Initiation factor</keyword>
<proteinExistence type="inferred from homology"/>
<keyword evidence="1" id="KW-0694">RNA-binding</keyword>
<dbReference type="InterPro" id="IPR001040">
    <property type="entry name" value="TIF_eIF_4E"/>
</dbReference>
<evidence type="ECO:0000313" key="3">
    <source>
        <dbReference type="Proteomes" id="UP000265618"/>
    </source>
</evidence>
<feature type="non-terminal residue" evidence="2">
    <location>
        <position position="92"/>
    </location>
</feature>
<evidence type="ECO:0000313" key="2">
    <source>
        <dbReference type="EMBL" id="GIQ91103.1"/>
    </source>
</evidence>
<dbReference type="PANTHER" id="PTHR11960:SF18">
    <property type="entry name" value="EUKARYOTIC TRANSLATION INITIATION FACTOR 4E HOMOLOGOUS PROTEIN, ISOFORM B"/>
    <property type="match status" value="1"/>
</dbReference>
<dbReference type="Gene3D" id="3.30.760.10">
    <property type="entry name" value="RNA Cap, Translation Initiation Factor Eif4e"/>
    <property type="match status" value="1"/>
</dbReference>
<dbReference type="InterPro" id="IPR023398">
    <property type="entry name" value="TIF_eIF4e-like"/>
</dbReference>
<gene>
    <name evidence="2" type="ORF">KIPB_014193</name>
</gene>
<feature type="non-terminal residue" evidence="2">
    <location>
        <position position="1"/>
    </location>
</feature>
<dbReference type="EMBL" id="BDIP01007154">
    <property type="protein sequence ID" value="GIQ91103.1"/>
    <property type="molecule type" value="Genomic_DNA"/>
</dbReference>
<keyword evidence="3" id="KW-1185">Reference proteome</keyword>
<name>A0A9K3DBZ5_9EUKA</name>